<name>A0ABV7LCC3_9HYPH</name>
<dbReference type="GO" id="GO:0016746">
    <property type="term" value="F:acyltransferase activity"/>
    <property type="evidence" value="ECO:0007669"/>
    <property type="project" value="UniProtKB-KW"/>
</dbReference>
<dbReference type="SUPFAM" id="SSF55729">
    <property type="entry name" value="Acyl-CoA N-acyltransferases (Nat)"/>
    <property type="match status" value="1"/>
</dbReference>
<evidence type="ECO:0000313" key="4">
    <source>
        <dbReference type="EMBL" id="MFC3265511.1"/>
    </source>
</evidence>
<organism evidence="4 5">
    <name type="scientific">Camelimonas abortus</name>
    <dbReference type="NCBI Taxonomy" id="1017184"/>
    <lineage>
        <taxon>Bacteria</taxon>
        <taxon>Pseudomonadati</taxon>
        <taxon>Pseudomonadota</taxon>
        <taxon>Alphaproteobacteria</taxon>
        <taxon>Hyphomicrobiales</taxon>
        <taxon>Chelatococcaceae</taxon>
        <taxon>Camelimonas</taxon>
    </lineage>
</organism>
<dbReference type="PANTHER" id="PTHR43877">
    <property type="entry name" value="AMINOALKYLPHOSPHONATE N-ACETYLTRANSFERASE-RELATED-RELATED"/>
    <property type="match status" value="1"/>
</dbReference>
<evidence type="ECO:0000313" key="5">
    <source>
        <dbReference type="Proteomes" id="UP001595536"/>
    </source>
</evidence>
<keyword evidence="2 4" id="KW-0012">Acyltransferase</keyword>
<comment type="caution">
    <text evidence="4">The sequence shown here is derived from an EMBL/GenBank/DDBJ whole genome shotgun (WGS) entry which is preliminary data.</text>
</comment>
<dbReference type="Pfam" id="PF00583">
    <property type="entry name" value="Acetyltransf_1"/>
    <property type="match status" value="1"/>
</dbReference>
<dbReference type="CDD" id="cd04301">
    <property type="entry name" value="NAT_SF"/>
    <property type="match status" value="1"/>
</dbReference>
<dbReference type="PROSITE" id="PS51186">
    <property type="entry name" value="GNAT"/>
    <property type="match status" value="1"/>
</dbReference>
<dbReference type="EC" id="2.3.-.-" evidence="4"/>
<dbReference type="Proteomes" id="UP001595536">
    <property type="component" value="Unassembled WGS sequence"/>
</dbReference>
<sequence>MRELVVSIRRARPDDAVALTRVHDASWREAYQGILPGVTLERLISRRGPRWWSEFAIRSRREGARRMLVLDVGEEVGGYVIYGANRNPSLPYQGEIDAIYLAPVFHGLGLGRKLFRAARNDLASRKLRGAVVWCLDANERGRSFYASMGGTPLTRSALHVGGVAYDSTAYAFS</sequence>
<dbReference type="EMBL" id="JBHRUV010000017">
    <property type="protein sequence ID" value="MFC3265511.1"/>
    <property type="molecule type" value="Genomic_DNA"/>
</dbReference>
<keyword evidence="1 4" id="KW-0808">Transferase</keyword>
<dbReference type="InterPro" id="IPR016181">
    <property type="entry name" value="Acyl_CoA_acyltransferase"/>
</dbReference>
<feature type="domain" description="N-acetyltransferase" evidence="3">
    <location>
        <begin position="6"/>
        <end position="173"/>
    </location>
</feature>
<dbReference type="RefSeq" id="WP_376831639.1">
    <property type="nucleotide sequence ID" value="NZ_JBHLWR010000006.1"/>
</dbReference>
<evidence type="ECO:0000256" key="2">
    <source>
        <dbReference type="ARBA" id="ARBA00023315"/>
    </source>
</evidence>
<proteinExistence type="predicted"/>
<dbReference type="Gene3D" id="3.40.630.30">
    <property type="match status" value="1"/>
</dbReference>
<dbReference type="InterPro" id="IPR050832">
    <property type="entry name" value="Bact_Acetyltransf"/>
</dbReference>
<keyword evidence="5" id="KW-1185">Reference proteome</keyword>
<evidence type="ECO:0000259" key="3">
    <source>
        <dbReference type="PROSITE" id="PS51186"/>
    </source>
</evidence>
<accession>A0ABV7LCC3</accession>
<dbReference type="InterPro" id="IPR000182">
    <property type="entry name" value="GNAT_dom"/>
</dbReference>
<protein>
    <submittedName>
        <fullName evidence="4">GNAT family N-acetyltransferase</fullName>
        <ecNumber evidence="4">2.3.-.-</ecNumber>
    </submittedName>
</protein>
<reference evidence="5" key="1">
    <citation type="journal article" date="2019" name="Int. J. Syst. Evol. Microbiol.">
        <title>The Global Catalogue of Microorganisms (GCM) 10K type strain sequencing project: providing services to taxonomists for standard genome sequencing and annotation.</title>
        <authorList>
            <consortium name="The Broad Institute Genomics Platform"/>
            <consortium name="The Broad Institute Genome Sequencing Center for Infectious Disease"/>
            <person name="Wu L."/>
            <person name="Ma J."/>
        </authorList>
    </citation>
    <scope>NUCLEOTIDE SEQUENCE [LARGE SCALE GENOMIC DNA]</scope>
    <source>
        <strain evidence="5">CCM 7941</strain>
    </source>
</reference>
<evidence type="ECO:0000256" key="1">
    <source>
        <dbReference type="ARBA" id="ARBA00022679"/>
    </source>
</evidence>
<gene>
    <name evidence="4" type="ORF">ACFOEX_03905</name>
</gene>